<dbReference type="InterPro" id="IPR014340">
    <property type="entry name" value="LptA"/>
</dbReference>
<evidence type="ECO:0000256" key="2">
    <source>
        <dbReference type="ARBA" id="ARBA00022729"/>
    </source>
</evidence>
<dbReference type="Pfam" id="PF03968">
    <property type="entry name" value="LptD_N"/>
    <property type="match status" value="1"/>
</dbReference>
<reference evidence="6" key="1">
    <citation type="journal article" date="2019" name="Int. J. Syst. Evol. Microbiol.">
        <title>The Global Catalogue of Microorganisms (GCM) 10K type strain sequencing project: providing services to taxonomists for standard genome sequencing and annotation.</title>
        <authorList>
            <consortium name="The Broad Institute Genomics Platform"/>
            <consortium name="The Broad Institute Genome Sequencing Center for Infectious Disease"/>
            <person name="Wu L."/>
            <person name="Ma J."/>
        </authorList>
    </citation>
    <scope>NUCLEOTIDE SEQUENCE [LARGE SCALE GENOMIC DNA]</scope>
    <source>
        <strain evidence="6">JCM 15089</strain>
    </source>
</reference>
<evidence type="ECO:0000256" key="1">
    <source>
        <dbReference type="ARBA" id="ARBA00022448"/>
    </source>
</evidence>
<protein>
    <submittedName>
        <fullName evidence="5">Lipopolysaccharide transport periplasmic protein LptA</fullName>
    </submittedName>
</protein>
<gene>
    <name evidence="5" type="primary">lptA</name>
    <name evidence="5" type="ORF">GCM10008942_18830</name>
</gene>
<name>A0ABP3PP42_9PROT</name>
<dbReference type="Proteomes" id="UP001499951">
    <property type="component" value="Unassembled WGS sequence"/>
</dbReference>
<keyword evidence="1" id="KW-0813">Transport</keyword>
<organism evidence="5 6">
    <name type="scientific">Rhizomicrobium electricum</name>
    <dbReference type="NCBI Taxonomy" id="480070"/>
    <lineage>
        <taxon>Bacteria</taxon>
        <taxon>Pseudomonadati</taxon>
        <taxon>Pseudomonadota</taxon>
        <taxon>Alphaproteobacteria</taxon>
        <taxon>Micropepsales</taxon>
        <taxon>Micropepsaceae</taxon>
        <taxon>Rhizomicrobium</taxon>
    </lineage>
</organism>
<comment type="caution">
    <text evidence="5">The sequence shown here is derived from an EMBL/GenBank/DDBJ whole genome shotgun (WGS) entry which is preliminary data.</text>
</comment>
<evidence type="ECO:0000313" key="5">
    <source>
        <dbReference type="EMBL" id="GAA0570247.1"/>
    </source>
</evidence>
<sequence>MGAALAQQMTVTKGMSNPNAPIDLSANDMFADQNTGMVVYTGNVIVKQGEVKLRADKMRAKLDKNNPSHIYADGRVVIDAPSGIATGNSGVYDVEPRLITLTGNVVLTKDKNVLRGQKLVVNLITGQATLDGGQGKAGRVQALFTPKNEDGTQKP</sequence>
<dbReference type="PANTHER" id="PTHR36504">
    <property type="entry name" value="LIPOPOLYSACCHARIDE EXPORT SYSTEM PROTEIN LPTA"/>
    <property type="match status" value="1"/>
</dbReference>
<evidence type="ECO:0000313" key="6">
    <source>
        <dbReference type="Proteomes" id="UP001499951"/>
    </source>
</evidence>
<dbReference type="InterPro" id="IPR052037">
    <property type="entry name" value="LPS_export_LptA"/>
</dbReference>
<dbReference type="NCBIfam" id="TIGR03002">
    <property type="entry name" value="outer_YhbN_LptA"/>
    <property type="match status" value="1"/>
</dbReference>
<keyword evidence="3" id="KW-0574">Periplasm</keyword>
<evidence type="ECO:0000256" key="3">
    <source>
        <dbReference type="ARBA" id="ARBA00022764"/>
    </source>
</evidence>
<proteinExistence type="predicted"/>
<feature type="domain" description="Organic solvent tolerance-like N-terminal" evidence="4">
    <location>
        <begin position="25"/>
        <end position="126"/>
    </location>
</feature>
<dbReference type="Gene3D" id="2.60.450.10">
    <property type="entry name" value="Lipopolysaccharide (LPS) transport protein A like domain"/>
    <property type="match status" value="1"/>
</dbReference>
<dbReference type="EMBL" id="BAAADD010000004">
    <property type="protein sequence ID" value="GAA0570247.1"/>
    <property type="molecule type" value="Genomic_DNA"/>
</dbReference>
<keyword evidence="6" id="KW-1185">Reference proteome</keyword>
<accession>A0ABP3PP42</accession>
<dbReference type="InterPro" id="IPR005653">
    <property type="entry name" value="OstA-like_N"/>
</dbReference>
<keyword evidence="2" id="KW-0732">Signal</keyword>
<dbReference type="PANTHER" id="PTHR36504:SF1">
    <property type="entry name" value="LIPOPOLYSACCHARIDE EXPORT SYSTEM PROTEIN LPTA"/>
    <property type="match status" value="1"/>
</dbReference>
<evidence type="ECO:0000259" key="4">
    <source>
        <dbReference type="Pfam" id="PF03968"/>
    </source>
</evidence>